<dbReference type="STRING" id="4155.A0A022R4R5"/>
<accession>A0A022R4R5</accession>
<reference evidence="3 4" key="1">
    <citation type="journal article" date="2013" name="Proc. Natl. Acad. Sci. U.S.A.">
        <title>Fine-scale variation in meiotic recombination in Mimulus inferred from population shotgun sequencing.</title>
        <authorList>
            <person name="Hellsten U."/>
            <person name="Wright K.M."/>
            <person name="Jenkins J."/>
            <person name="Shu S."/>
            <person name="Yuan Y."/>
            <person name="Wessler S.R."/>
            <person name="Schmutz J."/>
            <person name="Willis J.H."/>
            <person name="Rokhsar D.S."/>
        </authorList>
    </citation>
    <scope>NUCLEOTIDE SEQUENCE [LARGE SCALE GENOMIC DNA]</scope>
    <source>
        <strain evidence="4">cv. DUN x IM62</strain>
    </source>
</reference>
<evidence type="ECO:0000313" key="4">
    <source>
        <dbReference type="Proteomes" id="UP000030748"/>
    </source>
</evidence>
<evidence type="ECO:0000313" key="3">
    <source>
        <dbReference type="EMBL" id="EYU35251.1"/>
    </source>
</evidence>
<dbReference type="PANTHER" id="PTHR47841">
    <property type="entry name" value="DIACYLGLYCEROL KINASE THETA-LIKE-RELATED"/>
    <property type="match status" value="1"/>
</dbReference>
<sequence>MAPPPSKKQTVRHFTDPKHPLHLVTISDEFQCNGCRELGSGTRFRCKACDVNLHEFCATCPATIRSSVLQIKYPLTLVNERPATERICDICRDPVKGLHYSCPPCAVEVHPLCTQSPLHARLSQHPEHIMKTPADEVDMQTTSGSERIKKRGDNCRYWSSFDILLIQSYS</sequence>
<dbReference type="PANTHER" id="PTHR47841:SF7">
    <property type="entry name" value="CYSTEINE_HISTIDINE-RICH C1 DOMAIN PROTEIN"/>
    <property type="match status" value="1"/>
</dbReference>
<feature type="non-terminal residue" evidence="3">
    <location>
        <position position="170"/>
    </location>
</feature>
<dbReference type="EMBL" id="KI630628">
    <property type="protein sequence ID" value="EYU35251.1"/>
    <property type="molecule type" value="Genomic_DNA"/>
</dbReference>
<protein>
    <recommendedName>
        <fullName evidence="2">DC1 domain-containing protein</fullName>
    </recommendedName>
</protein>
<feature type="domain" description="DC1" evidence="2">
    <location>
        <begin position="73"/>
        <end position="113"/>
    </location>
</feature>
<keyword evidence="4" id="KW-1185">Reference proteome</keyword>
<proteinExistence type="predicted"/>
<dbReference type="Proteomes" id="UP000030748">
    <property type="component" value="Unassembled WGS sequence"/>
</dbReference>
<dbReference type="AlphaFoldDB" id="A0A022R4R5"/>
<dbReference type="SUPFAM" id="SSF57889">
    <property type="entry name" value="Cysteine-rich domain"/>
    <property type="match status" value="2"/>
</dbReference>
<evidence type="ECO:0000259" key="2">
    <source>
        <dbReference type="Pfam" id="PF03107"/>
    </source>
</evidence>
<organism evidence="3 4">
    <name type="scientific">Erythranthe guttata</name>
    <name type="common">Yellow monkey flower</name>
    <name type="synonym">Mimulus guttatus</name>
    <dbReference type="NCBI Taxonomy" id="4155"/>
    <lineage>
        <taxon>Eukaryota</taxon>
        <taxon>Viridiplantae</taxon>
        <taxon>Streptophyta</taxon>
        <taxon>Embryophyta</taxon>
        <taxon>Tracheophyta</taxon>
        <taxon>Spermatophyta</taxon>
        <taxon>Magnoliopsida</taxon>
        <taxon>eudicotyledons</taxon>
        <taxon>Gunneridae</taxon>
        <taxon>Pentapetalae</taxon>
        <taxon>asterids</taxon>
        <taxon>lamiids</taxon>
        <taxon>Lamiales</taxon>
        <taxon>Phrymaceae</taxon>
        <taxon>Erythranthe</taxon>
    </lineage>
</organism>
<feature type="domain" description="DC1" evidence="2">
    <location>
        <begin position="17"/>
        <end position="58"/>
    </location>
</feature>
<dbReference type="InterPro" id="IPR004146">
    <property type="entry name" value="DC1"/>
</dbReference>
<dbReference type="InterPro" id="IPR046349">
    <property type="entry name" value="C1-like_sf"/>
</dbReference>
<name>A0A022R4R5_ERYGU</name>
<evidence type="ECO:0000256" key="1">
    <source>
        <dbReference type="ARBA" id="ARBA00022737"/>
    </source>
</evidence>
<gene>
    <name evidence="3" type="ORF">MIMGU_mgv1a019158mg</name>
</gene>
<dbReference type="Pfam" id="PF03107">
    <property type="entry name" value="C1_2"/>
    <property type="match status" value="2"/>
</dbReference>
<keyword evidence="1" id="KW-0677">Repeat</keyword>